<dbReference type="AlphaFoldDB" id="A0A7W6J229"/>
<evidence type="ECO:0000256" key="5">
    <source>
        <dbReference type="ARBA" id="ARBA00022723"/>
    </source>
</evidence>
<dbReference type="InterPro" id="IPR002646">
    <property type="entry name" value="PolA_pol_head_dom"/>
</dbReference>
<organism evidence="11 12">
    <name type="scientific">Gellertiella hungarica</name>
    <dbReference type="NCBI Taxonomy" id="1572859"/>
    <lineage>
        <taxon>Bacteria</taxon>
        <taxon>Pseudomonadati</taxon>
        <taxon>Pseudomonadota</taxon>
        <taxon>Alphaproteobacteria</taxon>
        <taxon>Hyphomicrobiales</taxon>
        <taxon>Rhizobiaceae</taxon>
        <taxon>Gellertiella</taxon>
    </lineage>
</organism>
<dbReference type="Gene3D" id="3.30.460.10">
    <property type="entry name" value="Beta Polymerase, domain 2"/>
    <property type="match status" value="1"/>
</dbReference>
<dbReference type="PANTHER" id="PTHR46173:SF1">
    <property type="entry name" value="CCA TRNA NUCLEOTIDYLTRANSFERASE 1, MITOCHONDRIAL"/>
    <property type="match status" value="1"/>
</dbReference>
<evidence type="ECO:0000259" key="10">
    <source>
        <dbReference type="Pfam" id="PF12627"/>
    </source>
</evidence>
<dbReference type="CDD" id="cd05398">
    <property type="entry name" value="NT_ClassII-CCAase"/>
    <property type="match status" value="1"/>
</dbReference>
<evidence type="ECO:0000256" key="7">
    <source>
        <dbReference type="ARBA" id="ARBA00022842"/>
    </source>
</evidence>
<dbReference type="PANTHER" id="PTHR46173">
    <property type="entry name" value="CCA TRNA NUCLEOTIDYLTRANSFERASE 1, MITOCHONDRIAL"/>
    <property type="match status" value="1"/>
</dbReference>
<dbReference type="EMBL" id="JACIEZ010000001">
    <property type="protein sequence ID" value="MBB4063376.1"/>
    <property type="molecule type" value="Genomic_DNA"/>
</dbReference>
<keyword evidence="12" id="KW-1185">Reference proteome</keyword>
<keyword evidence="7" id="KW-0460">Magnesium</keyword>
<dbReference type="EC" id="2.7.7.19" evidence="11"/>
<evidence type="ECO:0000256" key="2">
    <source>
        <dbReference type="ARBA" id="ARBA00022679"/>
    </source>
</evidence>
<evidence type="ECO:0000313" key="12">
    <source>
        <dbReference type="Proteomes" id="UP000528286"/>
    </source>
</evidence>
<dbReference type="InterPro" id="IPR050264">
    <property type="entry name" value="Bact_CCA-adding_enz_type3_sf"/>
</dbReference>
<keyword evidence="2 8" id="KW-0808">Transferase</keyword>
<evidence type="ECO:0000256" key="3">
    <source>
        <dbReference type="ARBA" id="ARBA00022694"/>
    </source>
</evidence>
<dbReference type="GO" id="GO:0000166">
    <property type="term" value="F:nucleotide binding"/>
    <property type="evidence" value="ECO:0007669"/>
    <property type="project" value="UniProtKB-KW"/>
</dbReference>
<evidence type="ECO:0000256" key="6">
    <source>
        <dbReference type="ARBA" id="ARBA00022741"/>
    </source>
</evidence>
<name>A0A7W6J229_9HYPH</name>
<keyword evidence="6" id="KW-0547">Nucleotide-binding</keyword>
<evidence type="ECO:0000256" key="1">
    <source>
        <dbReference type="ARBA" id="ARBA00001946"/>
    </source>
</evidence>
<evidence type="ECO:0000313" key="11">
    <source>
        <dbReference type="EMBL" id="MBB4063376.1"/>
    </source>
</evidence>
<keyword evidence="5" id="KW-0479">Metal-binding</keyword>
<dbReference type="Pfam" id="PF12627">
    <property type="entry name" value="PolyA_pol_RNAbd"/>
    <property type="match status" value="1"/>
</dbReference>
<dbReference type="InterPro" id="IPR032828">
    <property type="entry name" value="PolyA_RNA-bd"/>
</dbReference>
<comment type="similarity">
    <text evidence="8">Belongs to the tRNA nucleotidyltransferase/poly(A) polymerase family.</text>
</comment>
<keyword evidence="4 11" id="KW-0548">Nucleotidyltransferase</keyword>
<protein>
    <submittedName>
        <fullName evidence="11">Poly(A) polymerase</fullName>
        <ecNumber evidence="11">2.7.7.19</ecNumber>
    </submittedName>
</protein>
<feature type="domain" description="Poly A polymerase head" evidence="9">
    <location>
        <begin position="37"/>
        <end position="158"/>
    </location>
</feature>
<evidence type="ECO:0000259" key="9">
    <source>
        <dbReference type="Pfam" id="PF01743"/>
    </source>
</evidence>
<dbReference type="RefSeq" id="WP_183364566.1">
    <property type="nucleotide sequence ID" value="NZ_JACIEZ010000001.1"/>
</dbReference>
<reference evidence="11 12" key="1">
    <citation type="submission" date="2020-08" db="EMBL/GenBank/DDBJ databases">
        <title>Genomic Encyclopedia of Type Strains, Phase IV (KMG-IV): sequencing the most valuable type-strain genomes for metagenomic binning, comparative biology and taxonomic classification.</title>
        <authorList>
            <person name="Goeker M."/>
        </authorList>
    </citation>
    <scope>NUCLEOTIDE SEQUENCE [LARGE SCALE GENOMIC DNA]</scope>
    <source>
        <strain evidence="11 12">DSM 29853</strain>
    </source>
</reference>
<dbReference type="GO" id="GO:0008033">
    <property type="term" value="P:tRNA processing"/>
    <property type="evidence" value="ECO:0007669"/>
    <property type="project" value="UniProtKB-KW"/>
</dbReference>
<keyword evidence="3" id="KW-0819">tRNA processing</keyword>
<evidence type="ECO:0000256" key="8">
    <source>
        <dbReference type="RuleBase" id="RU003953"/>
    </source>
</evidence>
<accession>A0A7W6J229</accession>
<dbReference type="GO" id="GO:0046872">
    <property type="term" value="F:metal ion binding"/>
    <property type="evidence" value="ECO:0007669"/>
    <property type="project" value="UniProtKB-KW"/>
</dbReference>
<proteinExistence type="inferred from homology"/>
<dbReference type="SUPFAM" id="SSF81891">
    <property type="entry name" value="Poly A polymerase C-terminal region-like"/>
    <property type="match status" value="1"/>
</dbReference>
<dbReference type="Proteomes" id="UP000528286">
    <property type="component" value="Unassembled WGS sequence"/>
</dbReference>
<dbReference type="Pfam" id="PF01743">
    <property type="entry name" value="PolyA_pol"/>
    <property type="match status" value="1"/>
</dbReference>
<dbReference type="GO" id="GO:1990817">
    <property type="term" value="F:poly(A) RNA polymerase activity"/>
    <property type="evidence" value="ECO:0007669"/>
    <property type="project" value="UniProtKB-EC"/>
</dbReference>
<keyword evidence="8" id="KW-0694">RNA-binding</keyword>
<comment type="cofactor">
    <cofactor evidence="1">
        <name>Mg(2+)</name>
        <dbReference type="ChEBI" id="CHEBI:18420"/>
    </cofactor>
</comment>
<gene>
    <name evidence="11" type="ORF">GGR23_000537</name>
</gene>
<comment type="caution">
    <text evidence="11">The sequence shown here is derived from an EMBL/GenBank/DDBJ whole genome shotgun (WGS) entry which is preliminary data.</text>
</comment>
<evidence type="ECO:0000256" key="4">
    <source>
        <dbReference type="ARBA" id="ARBA00022695"/>
    </source>
</evidence>
<dbReference type="GO" id="GO:0000049">
    <property type="term" value="F:tRNA binding"/>
    <property type="evidence" value="ECO:0007669"/>
    <property type="project" value="TreeGrafter"/>
</dbReference>
<sequence>MSEGTHSTVSVADEAWFNGPSLRRVMALLNGEGAETRIAGGAVRNSLMGRPVADVDLATTLLPEQVIALAGQAGIKAVPTGIEHGTVTLVVEGTPFEVTTLRRDVATNGRHAEVAFGSDWQEDANRRDLTINGLYADREGRVIDLVGGLPDIERGLVRFIGDAAERVAEDYLRILRFFRFFAHYGQFRPDADGLRACARARDKLKTLSAERIWSELKKLLAAEDPGRALLWMRQAGVLTEILPESEKWGIDAIPGLVATEAMLGWPREPMLRLAAIVPPDAERLDEMARRLRMSRAEAAWLQAFASAPAVKPDLAGTALDRMLYRSGETGVIARLKLAVAAARADIDSPPADLEKSLLLKGLLKRAEAFRKPLLPVSGADLIAAGVAPGPKLGEVLSLMESDWVEKNFAPSKDDLLSRLADFQSRI</sequence>
<dbReference type="SUPFAM" id="SSF81301">
    <property type="entry name" value="Nucleotidyltransferase"/>
    <property type="match status" value="1"/>
</dbReference>
<feature type="domain" description="tRNA nucleotidyltransferase/poly(A) polymerase RNA and SrmB- binding" evidence="10">
    <location>
        <begin position="187"/>
        <end position="245"/>
    </location>
</feature>
<dbReference type="Gene3D" id="1.10.3090.10">
    <property type="entry name" value="cca-adding enzyme, domain 2"/>
    <property type="match status" value="1"/>
</dbReference>
<dbReference type="InterPro" id="IPR043519">
    <property type="entry name" value="NT_sf"/>
</dbReference>